<dbReference type="Proteomes" id="UP001177670">
    <property type="component" value="Unassembled WGS sequence"/>
</dbReference>
<organism evidence="1 2">
    <name type="scientific">Melipona bicolor</name>
    <dbReference type="NCBI Taxonomy" id="60889"/>
    <lineage>
        <taxon>Eukaryota</taxon>
        <taxon>Metazoa</taxon>
        <taxon>Ecdysozoa</taxon>
        <taxon>Arthropoda</taxon>
        <taxon>Hexapoda</taxon>
        <taxon>Insecta</taxon>
        <taxon>Pterygota</taxon>
        <taxon>Neoptera</taxon>
        <taxon>Endopterygota</taxon>
        <taxon>Hymenoptera</taxon>
        <taxon>Apocrita</taxon>
        <taxon>Aculeata</taxon>
        <taxon>Apoidea</taxon>
        <taxon>Anthophila</taxon>
        <taxon>Apidae</taxon>
        <taxon>Melipona</taxon>
    </lineage>
</organism>
<dbReference type="EMBL" id="JAHYIQ010000009">
    <property type="protein sequence ID" value="KAK1128744.1"/>
    <property type="molecule type" value="Genomic_DNA"/>
</dbReference>
<evidence type="ECO:0000313" key="1">
    <source>
        <dbReference type="EMBL" id="KAK1128744.1"/>
    </source>
</evidence>
<reference evidence="1" key="1">
    <citation type="submission" date="2021-10" db="EMBL/GenBank/DDBJ databases">
        <title>Melipona bicolor Genome sequencing and assembly.</title>
        <authorList>
            <person name="Araujo N.S."/>
            <person name="Arias M.C."/>
        </authorList>
    </citation>
    <scope>NUCLEOTIDE SEQUENCE</scope>
    <source>
        <strain evidence="1">USP_2M_L1-L4_2017</strain>
        <tissue evidence="1">Whole body</tissue>
    </source>
</reference>
<dbReference type="AlphaFoldDB" id="A0AA40KQ94"/>
<sequence length="103" mass="11723">MMQEYREKYEDRSDPLLNGNCGGVEYFEIQLRSVPATVRFRRDFLRFDIRRGLRKILLARRDSSKIPDDVNYGGSWLLAQGNSPYGMAPVSGGFAKCVISSGR</sequence>
<protein>
    <submittedName>
        <fullName evidence="1">Uncharacterized protein</fullName>
    </submittedName>
</protein>
<keyword evidence="2" id="KW-1185">Reference proteome</keyword>
<comment type="caution">
    <text evidence="1">The sequence shown here is derived from an EMBL/GenBank/DDBJ whole genome shotgun (WGS) entry which is preliminary data.</text>
</comment>
<gene>
    <name evidence="1" type="ORF">K0M31_019895</name>
</gene>
<evidence type="ECO:0000313" key="2">
    <source>
        <dbReference type="Proteomes" id="UP001177670"/>
    </source>
</evidence>
<accession>A0AA40KQ94</accession>
<proteinExistence type="predicted"/>
<name>A0AA40KQ94_9HYME</name>